<dbReference type="eggNOG" id="COG1647">
    <property type="taxonomic scope" value="Bacteria"/>
</dbReference>
<evidence type="ECO:0000259" key="1">
    <source>
        <dbReference type="SMART" id="SM00563"/>
    </source>
</evidence>
<dbReference type="eggNOG" id="COG0204">
    <property type="taxonomic scope" value="Bacteria"/>
</dbReference>
<protein>
    <submittedName>
        <fullName evidence="2">Esterase/lipase-like protein</fullName>
    </submittedName>
</protein>
<dbReference type="AlphaFoldDB" id="B6BLQ2"/>
<sequence length="686" mass="78726">MIRLVLLISQFIIFILKKLIGVNITHSGELPSKGSVLILSNHFTRFETFIVPYILFSEYDHVGRSLGDDSVFVGWLGKYMELAGTISIKNKIKNRIILNDLISGEADWIIYPEGNMIKNKLITFNDGEFYINTKSGIKPIYTGAAVLALKAEILRDRIKNRDNDTHVQIVPLSITYNHIRPGENKLLLWIDKYLNVRGTHFFEELEIEINLLMKSNMHLHFAKPICVSKYVNKFLEEHQGALENDEAMDEYIGKQRKVLITDVMKKVYDNTQINFDHIFILSLVTMPTIKVCPSYLKTLIYKNARSLEKIRNLNMHSELKDELFALILDSKYAPFLSSIKLAQLQHILYEDSEGDYLFDRNLLEKEYDFDKVRVKNTLQVILNEIKLQKNIVDMAYKNAAFSQKELERDNFYYLREKEYTTFEKEYISYHKTLPSEDNTSAPIVLYDENNSHGLVFSHGYMATPEEARQLAQYLFARGINVYLPRLRGHGTDPVALKHIASSDWEYDFKLAITAMSQVCDKVFIGGFATGGLLALLHASTHKVDGIIVINSALRLNSLHVSYVVPTLHVFNEMISSLNEKGIVEWVENKSENPNISYSKHPLNSIAQMEKLMTKADSILTQIKDPILVIQGDNDPIVNPKSAQFIYKGVKSKVKKLVLLPRDNHSIILGTGEEEIFESIYHFISRL</sequence>
<dbReference type="SMART" id="SM00563">
    <property type="entry name" value="PlsC"/>
    <property type="match status" value="1"/>
</dbReference>
<dbReference type="EMBL" id="AFRZ01000001">
    <property type="protein sequence ID" value="EHP28712.1"/>
    <property type="molecule type" value="Genomic_DNA"/>
</dbReference>
<dbReference type="PATRIC" id="fig|929558.5.peg.187"/>
<proteinExistence type="predicted"/>
<name>B6BLQ2_SULGG</name>
<dbReference type="InterPro" id="IPR002123">
    <property type="entry name" value="Plipid/glycerol_acylTrfase"/>
</dbReference>
<dbReference type="SUPFAM" id="SSF53474">
    <property type="entry name" value="alpha/beta-Hydrolases"/>
    <property type="match status" value="1"/>
</dbReference>
<dbReference type="InterPro" id="IPR022742">
    <property type="entry name" value="Hydrolase_4"/>
</dbReference>
<feature type="domain" description="Phospholipid/glycerol acyltransferase" evidence="1">
    <location>
        <begin position="36"/>
        <end position="177"/>
    </location>
</feature>
<gene>
    <name evidence="2" type="ORF">SMGD1_0185</name>
</gene>
<dbReference type="Pfam" id="PF12146">
    <property type="entry name" value="Hydrolase_4"/>
    <property type="match status" value="1"/>
</dbReference>
<dbReference type="RefSeq" id="WP_008338584.1">
    <property type="nucleotide sequence ID" value="NZ_AFRZ01000001.1"/>
</dbReference>
<dbReference type="InterPro" id="IPR051044">
    <property type="entry name" value="MAG_DAG_Lipase"/>
</dbReference>
<accession>H1FSX6</accession>
<keyword evidence="3" id="KW-1185">Reference proteome</keyword>
<dbReference type="PANTHER" id="PTHR11614">
    <property type="entry name" value="PHOSPHOLIPASE-RELATED"/>
    <property type="match status" value="1"/>
</dbReference>
<dbReference type="GO" id="GO:0016746">
    <property type="term" value="F:acyltransferase activity"/>
    <property type="evidence" value="ECO:0007669"/>
    <property type="project" value="InterPro"/>
</dbReference>
<dbReference type="HOGENOM" id="CLU_375855_0_0_7"/>
<dbReference type="Gene3D" id="3.40.50.1820">
    <property type="entry name" value="alpha/beta hydrolase"/>
    <property type="match status" value="1"/>
</dbReference>
<dbReference type="InterPro" id="IPR029058">
    <property type="entry name" value="AB_hydrolase_fold"/>
</dbReference>
<dbReference type="SUPFAM" id="SSF69593">
    <property type="entry name" value="Glycerol-3-phosphate (1)-acyltransferase"/>
    <property type="match status" value="1"/>
</dbReference>
<organism evidence="2 3">
    <name type="scientific">Sulfurimonas gotlandica (strain DSM 19862 / JCM 16533 / GD1)</name>
    <dbReference type="NCBI Taxonomy" id="929558"/>
    <lineage>
        <taxon>Bacteria</taxon>
        <taxon>Pseudomonadati</taxon>
        <taxon>Campylobacterota</taxon>
        <taxon>Epsilonproteobacteria</taxon>
        <taxon>Campylobacterales</taxon>
        <taxon>Sulfurimonadaceae</taxon>
        <taxon>Sulfurimonas</taxon>
    </lineage>
</organism>
<comment type="caution">
    <text evidence="2">The sequence shown here is derived from an EMBL/GenBank/DDBJ whole genome shotgun (WGS) entry which is preliminary data.</text>
</comment>
<dbReference type="STRING" id="929558.SMGD1_0185"/>
<reference evidence="2 3" key="1">
    <citation type="journal article" date="2012" name="Proc. Natl. Acad. Sci. U.S.A.">
        <title>Genome and physiology of a model Epsilonproteobacterium responsible for sulfide detoxification in marine oxygen depletion zones.</title>
        <authorList>
            <person name="Grote J."/>
            <person name="Schott T."/>
            <person name="Bruckner C.G."/>
            <person name="Glockner F.O."/>
            <person name="Jost G."/>
            <person name="Teeling H."/>
            <person name="Labrenz M."/>
            <person name="Jurgens K."/>
        </authorList>
    </citation>
    <scope>NUCLEOTIDE SEQUENCE [LARGE SCALE GENOMIC DNA]</scope>
    <source>
        <strain evidence="2 3">GD1</strain>
    </source>
</reference>
<evidence type="ECO:0000313" key="2">
    <source>
        <dbReference type="EMBL" id="EHP28712.1"/>
    </source>
</evidence>
<dbReference type="OrthoDB" id="9786110at2"/>
<dbReference type="Proteomes" id="UP000006431">
    <property type="component" value="Unassembled WGS sequence"/>
</dbReference>
<dbReference type="Pfam" id="PF01553">
    <property type="entry name" value="Acyltransferase"/>
    <property type="match status" value="1"/>
</dbReference>
<evidence type="ECO:0000313" key="3">
    <source>
        <dbReference type="Proteomes" id="UP000006431"/>
    </source>
</evidence>
<accession>B6BLQ2</accession>